<dbReference type="PANTHER" id="PTHR42878">
    <property type="entry name" value="TWO-COMPONENT HISTIDINE KINASE"/>
    <property type="match status" value="1"/>
</dbReference>
<evidence type="ECO:0000259" key="14">
    <source>
        <dbReference type="PROSITE" id="PS50113"/>
    </source>
</evidence>
<evidence type="ECO:0000256" key="5">
    <source>
        <dbReference type="ARBA" id="ARBA00022692"/>
    </source>
</evidence>
<dbReference type="InterPro" id="IPR004358">
    <property type="entry name" value="Sig_transdc_His_kin-like_C"/>
</dbReference>
<dbReference type="RefSeq" id="WP_092629585.1">
    <property type="nucleotide sequence ID" value="NZ_FNQT01000001.1"/>
</dbReference>
<dbReference type="InterPro" id="IPR003594">
    <property type="entry name" value="HATPase_dom"/>
</dbReference>
<gene>
    <name evidence="15" type="ORF">SAMN04488065_0016</name>
</gene>
<comment type="subcellular location">
    <subcellularLocation>
        <location evidence="2">Membrane</location>
        <topology evidence="2">Multi-pass membrane protein</topology>
    </subcellularLocation>
</comment>
<dbReference type="AlphaFoldDB" id="A0A1H3VJI5"/>
<dbReference type="InterPro" id="IPR000014">
    <property type="entry name" value="PAS"/>
</dbReference>
<dbReference type="PROSITE" id="PS50109">
    <property type="entry name" value="HIS_KIN"/>
    <property type="match status" value="1"/>
</dbReference>
<dbReference type="InterPro" id="IPR036890">
    <property type="entry name" value="HATPase_C_sf"/>
</dbReference>
<dbReference type="GO" id="GO:0004673">
    <property type="term" value="F:protein histidine kinase activity"/>
    <property type="evidence" value="ECO:0007669"/>
    <property type="project" value="UniProtKB-EC"/>
</dbReference>
<dbReference type="SUPFAM" id="SSF55874">
    <property type="entry name" value="ATPase domain of HSP90 chaperone/DNA topoisomerase II/histidine kinase"/>
    <property type="match status" value="1"/>
</dbReference>
<reference evidence="15 16" key="1">
    <citation type="submission" date="2016-10" db="EMBL/GenBank/DDBJ databases">
        <authorList>
            <person name="de Groot N.N."/>
        </authorList>
    </citation>
    <scope>NUCLEOTIDE SEQUENCE [LARGE SCALE GENOMIC DNA]</scope>
    <source>
        <strain evidence="15 16">CGMCC 1.8712</strain>
    </source>
</reference>
<evidence type="ECO:0000256" key="7">
    <source>
        <dbReference type="ARBA" id="ARBA00022777"/>
    </source>
</evidence>
<dbReference type="CDD" id="cd00130">
    <property type="entry name" value="PAS"/>
    <property type="match status" value="1"/>
</dbReference>
<evidence type="ECO:0000259" key="12">
    <source>
        <dbReference type="PROSITE" id="PS50109"/>
    </source>
</evidence>
<dbReference type="InterPro" id="IPR035965">
    <property type="entry name" value="PAS-like_dom_sf"/>
</dbReference>
<dbReference type="NCBIfam" id="TIGR00229">
    <property type="entry name" value="sensory_box"/>
    <property type="match status" value="1"/>
</dbReference>
<keyword evidence="10" id="KW-0902">Two-component regulatory system</keyword>
<dbReference type="SUPFAM" id="SSF55785">
    <property type="entry name" value="PYP-like sensor domain (PAS domain)"/>
    <property type="match status" value="1"/>
</dbReference>
<proteinExistence type="predicted"/>
<dbReference type="SMART" id="SM00091">
    <property type="entry name" value="PAS"/>
    <property type="match status" value="1"/>
</dbReference>
<dbReference type="Gene3D" id="3.30.565.10">
    <property type="entry name" value="Histidine kinase-like ATPase, C-terminal domain"/>
    <property type="match status" value="1"/>
</dbReference>
<evidence type="ECO:0000313" key="16">
    <source>
        <dbReference type="Proteomes" id="UP000236755"/>
    </source>
</evidence>
<dbReference type="Pfam" id="PF24420">
    <property type="entry name" value="DUF7551"/>
    <property type="match status" value="1"/>
</dbReference>
<feature type="domain" description="Histidine kinase" evidence="12">
    <location>
        <begin position="206"/>
        <end position="412"/>
    </location>
</feature>
<dbReference type="GO" id="GO:0006355">
    <property type="term" value="P:regulation of DNA-templated transcription"/>
    <property type="evidence" value="ECO:0007669"/>
    <property type="project" value="InterPro"/>
</dbReference>
<keyword evidence="8" id="KW-0067">ATP-binding</keyword>
<evidence type="ECO:0000256" key="11">
    <source>
        <dbReference type="ARBA" id="ARBA00023136"/>
    </source>
</evidence>
<dbReference type="PROSITE" id="PS50113">
    <property type="entry name" value="PAC"/>
    <property type="match status" value="1"/>
</dbReference>
<dbReference type="PRINTS" id="PR00344">
    <property type="entry name" value="BCTRLSENSOR"/>
</dbReference>
<dbReference type="Pfam" id="PF00989">
    <property type="entry name" value="PAS"/>
    <property type="match status" value="1"/>
</dbReference>
<sequence length="421" mass="45443">MDESADQIAGAVFRAITERGHEDVERAVVDAYADADEGVLSNRDGLSRTMLAELLDALGRHLDSNEQVEVLTTAVEQLVDRFGTIIDAAPVAICAIDDDGTVQLWNPAAERTLGYDKSSILGRPFEVVWADDETTFSACLERLQSGERLSGIDTRHHRPDGSLLDTRTWAAPLGDDAGSAGGATFVVVDVTERRGRQQRLSVLNRVLRHNIRNELNVATGHLDRLAAQLPEDEQSLRVVRERLDAILELSDTAHRIEQVADADRDDTVSFDLTTVLGDCLDRLRRDAPAADVTATLPDRAPVVGHELLPYAFENVLENAVQHNDAAAPSVSVDVSLPDGEADRVTVRIADNGPGLPPVERQVLRTAAETQLTHSTGLGLWLTNWIVRGSSGRIDVDCTAGGTTVVVELPAATPATHSSTTT</sequence>
<dbReference type="OrthoDB" id="342253at2157"/>
<evidence type="ECO:0000256" key="2">
    <source>
        <dbReference type="ARBA" id="ARBA00004141"/>
    </source>
</evidence>
<evidence type="ECO:0000256" key="6">
    <source>
        <dbReference type="ARBA" id="ARBA00022741"/>
    </source>
</evidence>
<name>A0A1H3VJI5_9EURY</name>
<dbReference type="PANTHER" id="PTHR42878:SF7">
    <property type="entry name" value="SENSOR HISTIDINE KINASE GLRK"/>
    <property type="match status" value="1"/>
</dbReference>
<dbReference type="InterPro" id="IPR050351">
    <property type="entry name" value="BphY/WalK/GraS-like"/>
</dbReference>
<dbReference type="Proteomes" id="UP000236755">
    <property type="component" value="Unassembled WGS sequence"/>
</dbReference>
<dbReference type="GO" id="GO:0030295">
    <property type="term" value="F:protein kinase activator activity"/>
    <property type="evidence" value="ECO:0007669"/>
    <property type="project" value="TreeGrafter"/>
</dbReference>
<dbReference type="STRING" id="555874.SAMN04488065_0016"/>
<evidence type="ECO:0000256" key="10">
    <source>
        <dbReference type="ARBA" id="ARBA00023012"/>
    </source>
</evidence>
<dbReference type="EC" id="2.7.13.3" evidence="3"/>
<dbReference type="Pfam" id="PF02518">
    <property type="entry name" value="HATPase_c"/>
    <property type="match status" value="1"/>
</dbReference>
<dbReference type="Gene3D" id="3.30.450.20">
    <property type="entry name" value="PAS domain"/>
    <property type="match status" value="1"/>
</dbReference>
<keyword evidence="4" id="KW-0808">Transferase</keyword>
<keyword evidence="5" id="KW-0812">Transmembrane</keyword>
<organism evidence="15 16">
    <name type="scientific">Haloplanus vescus</name>
    <dbReference type="NCBI Taxonomy" id="555874"/>
    <lineage>
        <taxon>Archaea</taxon>
        <taxon>Methanobacteriati</taxon>
        <taxon>Methanobacteriota</taxon>
        <taxon>Stenosarchaea group</taxon>
        <taxon>Halobacteria</taxon>
        <taxon>Halobacteriales</taxon>
        <taxon>Haloferacaceae</taxon>
        <taxon>Haloplanus</taxon>
    </lineage>
</organism>
<dbReference type="GO" id="GO:0007234">
    <property type="term" value="P:osmosensory signaling via phosphorelay pathway"/>
    <property type="evidence" value="ECO:0007669"/>
    <property type="project" value="TreeGrafter"/>
</dbReference>
<protein>
    <recommendedName>
        <fullName evidence="3">histidine kinase</fullName>
        <ecNumber evidence="3">2.7.13.3</ecNumber>
    </recommendedName>
</protein>
<feature type="domain" description="PAS" evidence="13">
    <location>
        <begin position="78"/>
        <end position="147"/>
    </location>
</feature>
<keyword evidence="7" id="KW-0418">Kinase</keyword>
<evidence type="ECO:0000256" key="8">
    <source>
        <dbReference type="ARBA" id="ARBA00022840"/>
    </source>
</evidence>
<evidence type="ECO:0000259" key="13">
    <source>
        <dbReference type="PROSITE" id="PS50112"/>
    </source>
</evidence>
<feature type="domain" description="PAC" evidence="14">
    <location>
        <begin position="150"/>
        <end position="202"/>
    </location>
</feature>
<evidence type="ECO:0000256" key="1">
    <source>
        <dbReference type="ARBA" id="ARBA00000085"/>
    </source>
</evidence>
<evidence type="ECO:0000256" key="4">
    <source>
        <dbReference type="ARBA" id="ARBA00022679"/>
    </source>
</evidence>
<accession>A0A1H3VJI5</accession>
<keyword evidence="11" id="KW-0472">Membrane</keyword>
<evidence type="ECO:0000256" key="3">
    <source>
        <dbReference type="ARBA" id="ARBA00012438"/>
    </source>
</evidence>
<dbReference type="InterPro" id="IPR055973">
    <property type="entry name" value="DUF7551"/>
</dbReference>
<dbReference type="GO" id="GO:0000156">
    <property type="term" value="F:phosphorelay response regulator activity"/>
    <property type="evidence" value="ECO:0007669"/>
    <property type="project" value="TreeGrafter"/>
</dbReference>
<dbReference type="InterPro" id="IPR005467">
    <property type="entry name" value="His_kinase_dom"/>
</dbReference>
<evidence type="ECO:0000256" key="9">
    <source>
        <dbReference type="ARBA" id="ARBA00022989"/>
    </source>
</evidence>
<comment type="catalytic activity">
    <reaction evidence="1">
        <text>ATP + protein L-histidine = ADP + protein N-phospho-L-histidine.</text>
        <dbReference type="EC" id="2.7.13.3"/>
    </reaction>
</comment>
<evidence type="ECO:0000313" key="15">
    <source>
        <dbReference type="EMBL" id="SDZ74936.1"/>
    </source>
</evidence>
<dbReference type="GO" id="GO:0016020">
    <property type="term" value="C:membrane"/>
    <property type="evidence" value="ECO:0007669"/>
    <property type="project" value="UniProtKB-SubCell"/>
</dbReference>
<dbReference type="PROSITE" id="PS50112">
    <property type="entry name" value="PAS"/>
    <property type="match status" value="1"/>
</dbReference>
<dbReference type="SMART" id="SM00387">
    <property type="entry name" value="HATPase_c"/>
    <property type="match status" value="1"/>
</dbReference>
<dbReference type="GO" id="GO:0005524">
    <property type="term" value="F:ATP binding"/>
    <property type="evidence" value="ECO:0007669"/>
    <property type="project" value="UniProtKB-KW"/>
</dbReference>
<keyword evidence="6" id="KW-0547">Nucleotide-binding</keyword>
<dbReference type="EMBL" id="FNQT01000001">
    <property type="protein sequence ID" value="SDZ74936.1"/>
    <property type="molecule type" value="Genomic_DNA"/>
</dbReference>
<keyword evidence="16" id="KW-1185">Reference proteome</keyword>
<dbReference type="InterPro" id="IPR000700">
    <property type="entry name" value="PAS-assoc_C"/>
</dbReference>
<dbReference type="InterPro" id="IPR013767">
    <property type="entry name" value="PAS_fold"/>
</dbReference>
<keyword evidence="9" id="KW-1133">Transmembrane helix</keyword>